<evidence type="ECO:0000313" key="15">
    <source>
        <dbReference type="EMBL" id="KAI7839076.1"/>
    </source>
</evidence>
<accession>A0AAD5H040</accession>
<feature type="domain" description="CBS" evidence="14">
    <location>
        <begin position="619"/>
        <end position="679"/>
    </location>
</feature>
<evidence type="ECO:0000259" key="14">
    <source>
        <dbReference type="PROSITE" id="PS51371"/>
    </source>
</evidence>
<evidence type="ECO:0000256" key="5">
    <source>
        <dbReference type="ARBA" id="ARBA00022737"/>
    </source>
</evidence>
<evidence type="ECO:0000256" key="4">
    <source>
        <dbReference type="ARBA" id="ARBA00022692"/>
    </source>
</evidence>
<keyword evidence="6 12" id="KW-1133">Transmembrane helix</keyword>
<dbReference type="InterPro" id="IPR051280">
    <property type="entry name" value="Cl-channel/antiporter"/>
</dbReference>
<feature type="transmembrane region" description="Helical" evidence="12">
    <location>
        <begin position="304"/>
        <end position="321"/>
    </location>
</feature>
<evidence type="ECO:0000313" key="16">
    <source>
        <dbReference type="Proteomes" id="UP001205105"/>
    </source>
</evidence>
<keyword evidence="9 12" id="KW-0472">Membrane</keyword>
<evidence type="ECO:0000256" key="10">
    <source>
        <dbReference type="ARBA" id="ARBA00023214"/>
    </source>
</evidence>
<dbReference type="SUPFAM" id="SSF54631">
    <property type="entry name" value="CBS-domain pair"/>
    <property type="match status" value="1"/>
</dbReference>
<name>A0AAD5H040_9CHLO</name>
<evidence type="ECO:0000256" key="6">
    <source>
        <dbReference type="ARBA" id="ARBA00022989"/>
    </source>
</evidence>
<keyword evidence="8 11" id="KW-0129">CBS domain</keyword>
<evidence type="ECO:0000256" key="7">
    <source>
        <dbReference type="ARBA" id="ARBA00023065"/>
    </source>
</evidence>
<reference evidence="15" key="1">
    <citation type="submission" date="2020-11" db="EMBL/GenBank/DDBJ databases">
        <title>Chlorella ohadii genome sequencing and assembly.</title>
        <authorList>
            <person name="Murik O."/>
            <person name="Treves H."/>
            <person name="Kedem I."/>
            <person name="Shotland Y."/>
            <person name="Kaplan A."/>
        </authorList>
    </citation>
    <scope>NUCLEOTIDE SEQUENCE</scope>
    <source>
        <strain evidence="15">1</strain>
    </source>
</reference>
<dbReference type="Gene3D" id="3.10.580.10">
    <property type="entry name" value="CBS-domain"/>
    <property type="match status" value="1"/>
</dbReference>
<keyword evidence="16" id="KW-1185">Reference proteome</keyword>
<comment type="caution">
    <text evidence="12">Lacks conserved residue(s) required for the propagation of feature annotation.</text>
</comment>
<dbReference type="PANTHER" id="PTHR11689">
    <property type="entry name" value="CHLORIDE CHANNEL PROTEIN CLC FAMILY MEMBER"/>
    <property type="match status" value="1"/>
</dbReference>
<sequence>MAWLNGNSIPGLFALRVFVVKFLGTVAALGAAMCLGMEAPMVHLGAAVANAASSADQRLVAQLLRQRWLLRLAGFRSAGEAAPEVAEELAVQAVGRHTAVDRREAVSAGAGAGIASAFGAPIGGVLFSLEEACSVWSRRIAWRCFLACAIAVLTHSTLNPHSANGLLSADLRPLHPQEWLQQLPAIMAVSAGGGLLGAGFNKLRLLMRPWRAKAKHHGGRVREVAIVAALTAATIATLAVTVGRCLPVPDEWAADPMWVRYTCAAGEYNDLATAWLAPAVWTIRTFISLGTKTEPLAAEGPASIFYSPHSLAAMCLAYLPLMGLSAALSIPGGLFMPSFLLGGSFGALSGLALRSLAPPGWRIQPGLYALCGATAVLGGVFRSSISIVVLITESCGTLAPLVGVIAAVCTSNAVAVLCGTDGVYESELEASLGLNYLSQAPPRVLRTLVAEQLMSSPAQGLPCIVPVAAAEALLQRSRHNGFPVYDPAHVDMRAGSFRTDGFIMRSQVELLLRERVHCDRHGRYLQAPPQGLDTLEWEDRLATAMAAQLQRHSNCSTGGLLRLASRGMAGTGGEDGSSGSALGRPGSMGSSGSAALLADNPSPFDNQEVEPHLNLAPFLNRAPATVRLETPATRVHSMMLSLSLRHIVVVDENNYAVGIVTRRDLAHAAGSRLGRERTSWQPSAMELDALLERHLSGV</sequence>
<keyword evidence="10 12" id="KW-0868">Chloride</keyword>
<dbReference type="PANTHER" id="PTHR11689:SF161">
    <property type="entry name" value="CHLORIDE CHANNEL PROTEIN"/>
    <property type="match status" value="1"/>
</dbReference>
<dbReference type="GO" id="GO:0005254">
    <property type="term" value="F:chloride channel activity"/>
    <property type="evidence" value="ECO:0007669"/>
    <property type="project" value="UniProtKB-UniRule"/>
</dbReference>
<evidence type="ECO:0000256" key="11">
    <source>
        <dbReference type="PROSITE-ProRule" id="PRU00703"/>
    </source>
</evidence>
<evidence type="ECO:0000256" key="3">
    <source>
        <dbReference type="ARBA" id="ARBA00022448"/>
    </source>
</evidence>
<evidence type="ECO:0000256" key="12">
    <source>
        <dbReference type="RuleBase" id="RU361221"/>
    </source>
</evidence>
<organism evidence="15 16">
    <name type="scientific">Chlorella ohadii</name>
    <dbReference type="NCBI Taxonomy" id="2649997"/>
    <lineage>
        <taxon>Eukaryota</taxon>
        <taxon>Viridiplantae</taxon>
        <taxon>Chlorophyta</taxon>
        <taxon>core chlorophytes</taxon>
        <taxon>Trebouxiophyceae</taxon>
        <taxon>Chlorellales</taxon>
        <taxon>Chlorellaceae</taxon>
        <taxon>Chlorella clade</taxon>
        <taxon>Chlorella</taxon>
    </lineage>
</organism>
<feature type="transmembrane region" description="Helical" evidence="12">
    <location>
        <begin position="365"/>
        <end position="391"/>
    </location>
</feature>
<evidence type="ECO:0000256" key="1">
    <source>
        <dbReference type="ARBA" id="ARBA00004141"/>
    </source>
</evidence>
<evidence type="ECO:0000256" key="13">
    <source>
        <dbReference type="SAM" id="MobiDB-lite"/>
    </source>
</evidence>
<dbReference type="InterPro" id="IPR014743">
    <property type="entry name" value="Cl-channel_core"/>
</dbReference>
<dbReference type="SMART" id="SM00116">
    <property type="entry name" value="CBS"/>
    <property type="match status" value="1"/>
</dbReference>
<dbReference type="PRINTS" id="PR00762">
    <property type="entry name" value="CLCHANNEL"/>
</dbReference>
<feature type="region of interest" description="Disordered" evidence="13">
    <location>
        <begin position="566"/>
        <end position="609"/>
    </location>
</feature>
<keyword evidence="4 12" id="KW-0812">Transmembrane</keyword>
<evidence type="ECO:0000256" key="8">
    <source>
        <dbReference type="ARBA" id="ARBA00023122"/>
    </source>
</evidence>
<protein>
    <recommendedName>
        <fullName evidence="12">Chloride channel protein</fullName>
    </recommendedName>
</protein>
<dbReference type="InterPro" id="IPR000644">
    <property type="entry name" value="CBS_dom"/>
</dbReference>
<evidence type="ECO:0000256" key="9">
    <source>
        <dbReference type="ARBA" id="ARBA00023136"/>
    </source>
</evidence>
<gene>
    <name evidence="15" type="ORF">COHA_007218</name>
</gene>
<dbReference type="Proteomes" id="UP001205105">
    <property type="component" value="Unassembled WGS sequence"/>
</dbReference>
<dbReference type="Pfam" id="PF00654">
    <property type="entry name" value="Voltage_CLC"/>
    <property type="match status" value="1"/>
</dbReference>
<feature type="transmembrane region" description="Helical" evidence="12">
    <location>
        <begin position="333"/>
        <end position="353"/>
    </location>
</feature>
<keyword evidence="7 12" id="KW-0406">Ion transport</keyword>
<comment type="caution">
    <text evidence="15">The sequence shown here is derived from an EMBL/GenBank/DDBJ whole genome shotgun (WGS) entry which is preliminary data.</text>
</comment>
<dbReference type="InterPro" id="IPR046342">
    <property type="entry name" value="CBS_dom_sf"/>
</dbReference>
<feature type="transmembrane region" description="Helical" evidence="12">
    <location>
        <begin position="179"/>
        <end position="200"/>
    </location>
</feature>
<evidence type="ECO:0000256" key="2">
    <source>
        <dbReference type="ARBA" id="ARBA00009476"/>
    </source>
</evidence>
<dbReference type="GO" id="GO:0016020">
    <property type="term" value="C:membrane"/>
    <property type="evidence" value="ECO:0007669"/>
    <property type="project" value="UniProtKB-SubCell"/>
</dbReference>
<dbReference type="Gene3D" id="1.10.3080.10">
    <property type="entry name" value="Clc chloride channel"/>
    <property type="match status" value="1"/>
</dbReference>
<feature type="transmembrane region" description="Helical" evidence="12">
    <location>
        <begin position="221"/>
        <end position="242"/>
    </location>
</feature>
<feature type="transmembrane region" description="Helical" evidence="12">
    <location>
        <begin position="12"/>
        <end position="35"/>
    </location>
</feature>
<feature type="compositionally biased region" description="Low complexity" evidence="13">
    <location>
        <begin position="582"/>
        <end position="598"/>
    </location>
</feature>
<dbReference type="InterPro" id="IPR001807">
    <property type="entry name" value="ClC"/>
</dbReference>
<dbReference type="Pfam" id="PF00571">
    <property type="entry name" value="CBS"/>
    <property type="match status" value="1"/>
</dbReference>
<keyword evidence="5" id="KW-0677">Repeat</keyword>
<keyword evidence="3 12" id="KW-0813">Transport</keyword>
<comment type="similarity">
    <text evidence="2 12">Belongs to the chloride channel (TC 2.A.49) family.</text>
</comment>
<feature type="transmembrane region" description="Helical" evidence="12">
    <location>
        <begin position="140"/>
        <end position="159"/>
    </location>
</feature>
<dbReference type="EMBL" id="JADXDR010000108">
    <property type="protein sequence ID" value="KAI7839076.1"/>
    <property type="molecule type" value="Genomic_DNA"/>
</dbReference>
<comment type="subcellular location">
    <subcellularLocation>
        <location evidence="1 12">Membrane</location>
        <topology evidence="1 12">Multi-pass membrane protein</topology>
    </subcellularLocation>
</comment>
<dbReference type="PROSITE" id="PS51371">
    <property type="entry name" value="CBS"/>
    <property type="match status" value="1"/>
</dbReference>
<dbReference type="SUPFAM" id="SSF81340">
    <property type="entry name" value="Clc chloride channel"/>
    <property type="match status" value="1"/>
</dbReference>
<proteinExistence type="inferred from homology"/>
<dbReference type="AlphaFoldDB" id="A0AAD5H040"/>